<organism evidence="12 13">
    <name type="scientific">Mariprofundus ferrinatatus</name>
    <dbReference type="NCBI Taxonomy" id="1921087"/>
    <lineage>
        <taxon>Bacteria</taxon>
        <taxon>Pseudomonadati</taxon>
        <taxon>Pseudomonadota</taxon>
        <taxon>Candidatius Mariprofundia</taxon>
        <taxon>Mariprofundales</taxon>
        <taxon>Mariprofundaceae</taxon>
        <taxon>Mariprofundus</taxon>
    </lineage>
</organism>
<keyword evidence="8 10" id="KW-0411">Iron-sulfur</keyword>
<keyword evidence="12" id="KW-0560">Oxidoreductase</keyword>
<keyword evidence="10" id="KW-0963">Cytoplasm</keyword>
<keyword evidence="4 10" id="KW-0349">Heme</keyword>
<dbReference type="GO" id="GO:0005737">
    <property type="term" value="C:cytoplasm"/>
    <property type="evidence" value="ECO:0007669"/>
    <property type="project" value="UniProtKB-SubCell"/>
</dbReference>
<comment type="cofactor">
    <cofactor evidence="1">
        <name>[4Fe-4S] cluster</name>
        <dbReference type="ChEBI" id="CHEBI:49883"/>
    </cofactor>
</comment>
<dbReference type="InterPro" id="IPR013785">
    <property type="entry name" value="Aldolase_TIM"/>
</dbReference>
<dbReference type="InterPro" id="IPR004559">
    <property type="entry name" value="HemW-like"/>
</dbReference>
<dbReference type="SFLD" id="SFLDG01065">
    <property type="entry name" value="anaerobic_coproporphyrinogen-I"/>
    <property type="match status" value="1"/>
</dbReference>
<evidence type="ECO:0000256" key="2">
    <source>
        <dbReference type="ARBA" id="ARBA00006100"/>
    </source>
</evidence>
<comment type="similarity">
    <text evidence="2">Belongs to the anaerobic coproporphyrinogen-III oxidase family. HemW subfamily.</text>
</comment>
<dbReference type="SFLD" id="SFLDS00029">
    <property type="entry name" value="Radical_SAM"/>
    <property type="match status" value="1"/>
</dbReference>
<comment type="function">
    <text evidence="10">Probably acts as a heme chaperone, transferring heme to an unknown acceptor. Binds one molecule of heme per monomer, possibly covalently. Binds 1 [4Fe-4S] cluster. The cluster is coordinated with 3 cysteines and an exchangeable S-adenosyl-L-methionine.</text>
</comment>
<dbReference type="PANTHER" id="PTHR13932:SF5">
    <property type="entry name" value="RADICAL S-ADENOSYL METHIONINE DOMAIN-CONTAINING PROTEIN 1, MITOCHONDRIAL"/>
    <property type="match status" value="1"/>
</dbReference>
<evidence type="ECO:0000256" key="1">
    <source>
        <dbReference type="ARBA" id="ARBA00001966"/>
    </source>
</evidence>
<keyword evidence="7 10" id="KW-0408">Iron</keyword>
<dbReference type="SMART" id="SM00729">
    <property type="entry name" value="Elp3"/>
    <property type="match status" value="1"/>
</dbReference>
<keyword evidence="13" id="KW-1185">Reference proteome</keyword>
<dbReference type="NCBIfam" id="TIGR00539">
    <property type="entry name" value="hemN_rel"/>
    <property type="match status" value="1"/>
</dbReference>
<dbReference type="GO" id="GO:0006779">
    <property type="term" value="P:porphyrin-containing compound biosynthetic process"/>
    <property type="evidence" value="ECO:0007669"/>
    <property type="project" value="InterPro"/>
</dbReference>
<evidence type="ECO:0000256" key="9">
    <source>
        <dbReference type="ARBA" id="ARBA00023186"/>
    </source>
</evidence>
<dbReference type="GO" id="GO:0046872">
    <property type="term" value="F:metal ion binding"/>
    <property type="evidence" value="ECO:0007669"/>
    <property type="project" value="UniProtKB-UniRule"/>
</dbReference>
<evidence type="ECO:0000313" key="12">
    <source>
        <dbReference type="EMBL" id="ATX82584.1"/>
    </source>
</evidence>
<dbReference type="SFLD" id="SFLDF00562">
    <property type="entry name" value="HemN-like__clustered_with_heat"/>
    <property type="match status" value="1"/>
</dbReference>
<evidence type="ECO:0000256" key="3">
    <source>
        <dbReference type="ARBA" id="ARBA00017228"/>
    </source>
</evidence>
<sequence length="393" mass="44379">MTELRCSPLLLYVHTPFCVHKCHYCDFNSHERTKPDWESYQQALKSEMTHWACSPMFSSRKLSSIFFGGGTPSLAPPELIASLIDQAEQLLGFEDNLEVTLEANPGTVDVEHFAGFRQAGVNRLSIGVQSLRDHELKWLERIHDSRTAITAFHAARKAGFDNINLDLIYGLPNQTMDQWLYTLQSAINLEPEHLSCYQLTIEPHTRLAASHASSPLPLPNDELALEMFTETRKRLLDYGLAAYEISNFSRPGFKCRHNDGYWRYHDYIGIGAGASGKWDEWSANGNSGINRYSNIRTPERYIASVADKGSAINSQEQLDCMHAAAEAVWLGLRRTNGIDRPAFRSRFGFDVWEHFSAQLELWEKQGMLNLNRHSLALTESGLTLADAIAESVL</sequence>
<dbReference type="PANTHER" id="PTHR13932">
    <property type="entry name" value="COPROPORPHYRINIGEN III OXIDASE"/>
    <property type="match status" value="1"/>
</dbReference>
<dbReference type="InterPro" id="IPR058240">
    <property type="entry name" value="rSAM_sf"/>
</dbReference>
<dbReference type="SFLD" id="SFLDF00288">
    <property type="entry name" value="HemN-like__clustered_with_nucl"/>
    <property type="match status" value="1"/>
</dbReference>
<evidence type="ECO:0000256" key="4">
    <source>
        <dbReference type="ARBA" id="ARBA00022617"/>
    </source>
</evidence>
<gene>
    <name evidence="12" type="ORF">Ga0123462_1737</name>
</gene>
<dbReference type="RefSeq" id="WP_100265916.1">
    <property type="nucleotide sequence ID" value="NZ_CP018800.1"/>
</dbReference>
<dbReference type="SUPFAM" id="SSF102114">
    <property type="entry name" value="Radical SAM enzymes"/>
    <property type="match status" value="1"/>
</dbReference>
<dbReference type="AlphaFoldDB" id="A0A2K8LCF5"/>
<dbReference type="GO" id="GO:0051539">
    <property type="term" value="F:4 iron, 4 sulfur cluster binding"/>
    <property type="evidence" value="ECO:0007669"/>
    <property type="project" value="UniProtKB-UniRule"/>
</dbReference>
<comment type="subcellular location">
    <subcellularLocation>
        <location evidence="10">Cytoplasm</location>
    </subcellularLocation>
</comment>
<dbReference type="Pfam" id="PF04055">
    <property type="entry name" value="Radical_SAM"/>
    <property type="match status" value="1"/>
</dbReference>
<dbReference type="Pfam" id="PF06969">
    <property type="entry name" value="HemN_C"/>
    <property type="match status" value="1"/>
</dbReference>
<keyword evidence="5 10" id="KW-0949">S-adenosyl-L-methionine</keyword>
<dbReference type="GO" id="GO:0004109">
    <property type="term" value="F:coproporphyrinogen oxidase activity"/>
    <property type="evidence" value="ECO:0007669"/>
    <property type="project" value="InterPro"/>
</dbReference>
<keyword evidence="6 10" id="KW-0479">Metal-binding</keyword>
<dbReference type="OrthoDB" id="5288668at2"/>
<evidence type="ECO:0000256" key="5">
    <source>
        <dbReference type="ARBA" id="ARBA00022691"/>
    </source>
</evidence>
<evidence type="ECO:0000256" key="6">
    <source>
        <dbReference type="ARBA" id="ARBA00022723"/>
    </source>
</evidence>
<evidence type="ECO:0000256" key="7">
    <source>
        <dbReference type="ARBA" id="ARBA00023004"/>
    </source>
</evidence>
<dbReference type="Proteomes" id="UP000231637">
    <property type="component" value="Chromosome"/>
</dbReference>
<dbReference type="Gene3D" id="3.20.20.70">
    <property type="entry name" value="Aldolase class I"/>
    <property type="match status" value="1"/>
</dbReference>
<dbReference type="PROSITE" id="PS51918">
    <property type="entry name" value="RADICAL_SAM"/>
    <property type="match status" value="1"/>
</dbReference>
<protein>
    <recommendedName>
        <fullName evidence="3 10">Heme chaperone HemW</fullName>
    </recommendedName>
</protein>
<dbReference type="EMBL" id="CP018800">
    <property type="protein sequence ID" value="ATX82584.1"/>
    <property type="molecule type" value="Genomic_DNA"/>
</dbReference>
<name>A0A2K8LCF5_9PROT</name>
<evidence type="ECO:0000256" key="10">
    <source>
        <dbReference type="RuleBase" id="RU364116"/>
    </source>
</evidence>
<proteinExistence type="inferred from homology"/>
<keyword evidence="10" id="KW-0004">4Fe-4S</keyword>
<accession>A0A2K8LCF5</accession>
<dbReference type="InterPro" id="IPR007197">
    <property type="entry name" value="rSAM"/>
</dbReference>
<evidence type="ECO:0000256" key="8">
    <source>
        <dbReference type="ARBA" id="ARBA00023014"/>
    </source>
</evidence>
<reference evidence="12 13" key="1">
    <citation type="submission" date="2016-12" db="EMBL/GenBank/DDBJ databases">
        <title>Isolation and genomic insights into novel planktonic Zetaproteobacteria from stratified waters of the Chesapeake Bay.</title>
        <authorList>
            <person name="McAllister S.M."/>
            <person name="Kato S."/>
            <person name="Chan C.S."/>
            <person name="Chiu B.K."/>
            <person name="Field E.K."/>
        </authorList>
    </citation>
    <scope>NUCLEOTIDE SEQUENCE [LARGE SCALE GENOMIC DNA]</scope>
    <source>
        <strain evidence="12 13">CP-8</strain>
    </source>
</reference>
<dbReference type="KEGG" id="mfn:Ga0123462_1737"/>
<dbReference type="InterPro" id="IPR010723">
    <property type="entry name" value="HemN_C"/>
</dbReference>
<dbReference type="SFLD" id="SFLDG01082">
    <property type="entry name" value="B12-binding_domain_containing"/>
    <property type="match status" value="1"/>
</dbReference>
<dbReference type="InterPro" id="IPR034505">
    <property type="entry name" value="Coproporphyrinogen-III_oxidase"/>
</dbReference>
<dbReference type="CDD" id="cd01335">
    <property type="entry name" value="Radical_SAM"/>
    <property type="match status" value="1"/>
</dbReference>
<evidence type="ECO:0000313" key="13">
    <source>
        <dbReference type="Proteomes" id="UP000231637"/>
    </source>
</evidence>
<keyword evidence="9 10" id="KW-0143">Chaperone</keyword>
<evidence type="ECO:0000259" key="11">
    <source>
        <dbReference type="PROSITE" id="PS51918"/>
    </source>
</evidence>
<feature type="domain" description="Radical SAM core" evidence="11">
    <location>
        <begin position="3"/>
        <end position="241"/>
    </location>
</feature>
<dbReference type="InterPro" id="IPR006638">
    <property type="entry name" value="Elp3/MiaA/NifB-like_rSAM"/>
</dbReference>